<keyword evidence="8" id="KW-0472">Membrane</keyword>
<evidence type="ECO:0000256" key="12">
    <source>
        <dbReference type="RuleBase" id="RU365062"/>
    </source>
</evidence>
<dbReference type="InterPro" id="IPR000872">
    <property type="entry name" value="Tafazzin"/>
</dbReference>
<organism evidence="15 16">
    <name type="scientific">Cladonia borealis</name>
    <dbReference type="NCBI Taxonomy" id="184061"/>
    <lineage>
        <taxon>Eukaryota</taxon>
        <taxon>Fungi</taxon>
        <taxon>Dikarya</taxon>
        <taxon>Ascomycota</taxon>
        <taxon>Pezizomycotina</taxon>
        <taxon>Lecanoromycetes</taxon>
        <taxon>OSLEUM clade</taxon>
        <taxon>Lecanoromycetidae</taxon>
        <taxon>Lecanorales</taxon>
        <taxon>Lecanorineae</taxon>
        <taxon>Cladoniaceae</taxon>
        <taxon>Cladonia</taxon>
    </lineage>
</organism>
<dbReference type="PANTHER" id="PTHR12497">
    <property type="entry name" value="TAZ PROTEIN TAFAZZIN"/>
    <property type="match status" value="1"/>
</dbReference>
<name>A0AA39V4K3_9LECA</name>
<evidence type="ECO:0000313" key="16">
    <source>
        <dbReference type="Proteomes" id="UP001166286"/>
    </source>
</evidence>
<evidence type="ECO:0000256" key="3">
    <source>
        <dbReference type="ARBA" id="ARBA00022679"/>
    </source>
</evidence>
<comment type="subcellular location">
    <subcellularLocation>
        <location evidence="1">Mitochondrion inner membrane</location>
        <topology evidence="1">Peripheral membrane protein</topology>
        <orientation evidence="1">Intermembrane side</orientation>
    </subcellularLocation>
    <subcellularLocation>
        <location evidence="10">Mitochondrion outer membrane</location>
        <topology evidence="10">Peripheral membrane protein</topology>
        <orientation evidence="10">Intermembrane side</orientation>
    </subcellularLocation>
</comment>
<evidence type="ECO:0000256" key="5">
    <source>
        <dbReference type="ARBA" id="ARBA00022792"/>
    </source>
</evidence>
<keyword evidence="3" id="KW-0808">Transferase</keyword>
<evidence type="ECO:0000256" key="2">
    <source>
        <dbReference type="ARBA" id="ARBA00010524"/>
    </source>
</evidence>
<evidence type="ECO:0000256" key="6">
    <source>
        <dbReference type="ARBA" id="ARBA00023098"/>
    </source>
</evidence>
<dbReference type="GO" id="GO:0005741">
    <property type="term" value="C:mitochondrial outer membrane"/>
    <property type="evidence" value="ECO:0007669"/>
    <property type="project" value="UniProtKB-SubCell"/>
</dbReference>
<keyword evidence="5" id="KW-0999">Mitochondrion inner membrane</keyword>
<dbReference type="GO" id="GO:0005743">
    <property type="term" value="C:mitochondrial inner membrane"/>
    <property type="evidence" value="ECO:0007669"/>
    <property type="project" value="UniProtKB-SubCell"/>
</dbReference>
<keyword evidence="4" id="KW-1000">Mitochondrion outer membrane</keyword>
<comment type="catalytic activity">
    <reaction evidence="11">
        <text>1'-[1,2-diacyl-sn-glycero-3-phospho],3'-[1-acyl-sn-glycero-3-phospho]-glycerol + a 1,2-diacyl-sn-glycero-3-phosphocholine = a cardiolipin + a 1-acyl-sn-glycero-3-phosphocholine</text>
        <dbReference type="Rhea" id="RHEA:33731"/>
        <dbReference type="ChEBI" id="CHEBI:57643"/>
        <dbReference type="ChEBI" id="CHEBI:58168"/>
        <dbReference type="ChEBI" id="CHEBI:62237"/>
        <dbReference type="ChEBI" id="CHEBI:64743"/>
    </reaction>
    <physiologicalReaction direction="left-to-right" evidence="11">
        <dbReference type="Rhea" id="RHEA:33732"/>
    </physiologicalReaction>
    <physiologicalReaction direction="right-to-left" evidence="11">
        <dbReference type="Rhea" id="RHEA:33733"/>
    </physiologicalReaction>
</comment>
<dbReference type="PRINTS" id="PR00979">
    <property type="entry name" value="TAFAZZIN"/>
</dbReference>
<evidence type="ECO:0000256" key="11">
    <source>
        <dbReference type="ARBA" id="ARBA00047906"/>
    </source>
</evidence>
<evidence type="ECO:0000256" key="10">
    <source>
        <dbReference type="ARBA" id="ARBA00024323"/>
    </source>
</evidence>
<dbReference type="GO" id="GO:0047184">
    <property type="term" value="F:1-acylglycerophosphocholine O-acyltransferase activity"/>
    <property type="evidence" value="ECO:0007669"/>
    <property type="project" value="TreeGrafter"/>
</dbReference>
<protein>
    <recommendedName>
        <fullName evidence="12">Tafazzin family protein</fullName>
    </recommendedName>
</protein>
<evidence type="ECO:0000256" key="8">
    <source>
        <dbReference type="ARBA" id="ARBA00023136"/>
    </source>
</evidence>
<evidence type="ECO:0000313" key="15">
    <source>
        <dbReference type="EMBL" id="KAK0511424.1"/>
    </source>
</evidence>
<feature type="region of interest" description="Disordered" evidence="13">
    <location>
        <begin position="345"/>
        <end position="376"/>
    </location>
</feature>
<dbReference type="Proteomes" id="UP001166286">
    <property type="component" value="Unassembled WGS sequence"/>
</dbReference>
<dbReference type="SUPFAM" id="SSF69593">
    <property type="entry name" value="Glycerol-3-phosphate (1)-acyltransferase"/>
    <property type="match status" value="1"/>
</dbReference>
<keyword evidence="9" id="KW-0012">Acyltransferase</keyword>
<feature type="domain" description="Phospholipid/glycerol acyltransferase" evidence="14">
    <location>
        <begin position="62"/>
        <end position="245"/>
    </location>
</feature>
<proteinExistence type="inferred from homology"/>
<dbReference type="InterPro" id="IPR002123">
    <property type="entry name" value="Plipid/glycerol_acylTrfase"/>
</dbReference>
<comment type="similarity">
    <text evidence="2 12">Belongs to the taffazin family.</text>
</comment>
<keyword evidence="7" id="KW-0496">Mitochondrion</keyword>
<evidence type="ECO:0000256" key="1">
    <source>
        <dbReference type="ARBA" id="ARBA00004137"/>
    </source>
</evidence>
<evidence type="ECO:0000256" key="9">
    <source>
        <dbReference type="ARBA" id="ARBA00023315"/>
    </source>
</evidence>
<evidence type="ECO:0000256" key="13">
    <source>
        <dbReference type="SAM" id="MobiDB-lite"/>
    </source>
</evidence>
<accession>A0AA39V4K3</accession>
<keyword evidence="6" id="KW-0443">Lipid metabolism</keyword>
<keyword evidence="16" id="KW-1185">Reference proteome</keyword>
<gene>
    <name evidence="15" type="ORF">JMJ35_005997</name>
</gene>
<dbReference type="CDD" id="cd07989">
    <property type="entry name" value="LPLAT_AGPAT-like"/>
    <property type="match status" value="1"/>
</dbReference>
<dbReference type="SMART" id="SM00563">
    <property type="entry name" value="PlsC"/>
    <property type="match status" value="1"/>
</dbReference>
<dbReference type="EMBL" id="JAFEKC020000013">
    <property type="protein sequence ID" value="KAK0511424.1"/>
    <property type="molecule type" value="Genomic_DNA"/>
</dbReference>
<reference evidence="15" key="1">
    <citation type="submission" date="2023-03" db="EMBL/GenBank/DDBJ databases">
        <title>Complete genome of Cladonia borealis.</title>
        <authorList>
            <person name="Park H."/>
        </authorList>
    </citation>
    <scope>NUCLEOTIDE SEQUENCE</scope>
    <source>
        <strain evidence="15">ANT050790</strain>
    </source>
</reference>
<evidence type="ECO:0000256" key="7">
    <source>
        <dbReference type="ARBA" id="ARBA00023128"/>
    </source>
</evidence>
<dbReference type="GO" id="GO:0035965">
    <property type="term" value="P:cardiolipin acyl-chain remodeling"/>
    <property type="evidence" value="ECO:0007669"/>
    <property type="project" value="TreeGrafter"/>
</dbReference>
<dbReference type="GO" id="GO:0007007">
    <property type="term" value="P:inner mitochondrial membrane organization"/>
    <property type="evidence" value="ECO:0007669"/>
    <property type="project" value="TreeGrafter"/>
</dbReference>
<comment type="caution">
    <text evidence="15">The sequence shown here is derived from an EMBL/GenBank/DDBJ whole genome shotgun (WGS) entry which is preliminary data.</text>
</comment>
<evidence type="ECO:0000259" key="14">
    <source>
        <dbReference type="SMART" id="SM00563"/>
    </source>
</evidence>
<sequence>MEGDSPPPSLPWRFGSATVMGVSGFLTRTFMYGLNSMETHGLDGFLNLVDKRQDIDKRQRGLITVSNHISILDDPLMWGILPFRYHFNPSNHRWSLGSYDIIFKNKALSTFFTLGQVLPTHRFQHSPYGGPFQPTMREAIRLLSHPPFRPADAPSQVNPSLGSPDISDPFSSPSDIYTYTTNGTDTFPAPSAYANRRYSWIHIFPEGRVHQHPRKTMRYFRWGVARLILEPDVCPDIVPMWIEGNNEIYHENRTSPRWVPRAGKKCAVWIGENVGGEKENVFHEMRRKWRELVEANKRKGGGDLDLGVLDDELKYGEEAIALRKECTMQVRREVLAVRRMRGLPDEDPKQGLWETWREEGDKREGKMDDGSIVKDA</sequence>
<evidence type="ECO:0000256" key="4">
    <source>
        <dbReference type="ARBA" id="ARBA00022787"/>
    </source>
</evidence>
<dbReference type="AlphaFoldDB" id="A0AA39V4K3"/>
<dbReference type="PANTHER" id="PTHR12497:SF0">
    <property type="entry name" value="TAFAZZIN"/>
    <property type="match status" value="1"/>
</dbReference>